<evidence type="ECO:0000256" key="2">
    <source>
        <dbReference type="SAM" id="Phobius"/>
    </source>
</evidence>
<name>A0A9D2D2I1_9FIRM</name>
<dbReference type="Proteomes" id="UP000824024">
    <property type="component" value="Unassembled WGS sequence"/>
</dbReference>
<organism evidence="3 4">
    <name type="scientific">Candidatus Eubacterium avistercoris</name>
    <dbReference type="NCBI Taxonomy" id="2838567"/>
    <lineage>
        <taxon>Bacteria</taxon>
        <taxon>Bacillati</taxon>
        <taxon>Bacillota</taxon>
        <taxon>Clostridia</taxon>
        <taxon>Eubacteriales</taxon>
        <taxon>Eubacteriaceae</taxon>
        <taxon>Eubacterium</taxon>
    </lineage>
</organism>
<proteinExistence type="predicted"/>
<reference evidence="3" key="2">
    <citation type="submission" date="2021-04" db="EMBL/GenBank/DDBJ databases">
        <authorList>
            <person name="Gilroy R."/>
        </authorList>
    </citation>
    <scope>NUCLEOTIDE SEQUENCE</scope>
    <source>
        <strain evidence="3">CHK192-9172</strain>
    </source>
</reference>
<protein>
    <recommendedName>
        <fullName evidence="5">DUF4179 domain-containing protein</fullName>
    </recommendedName>
</protein>
<feature type="region of interest" description="Disordered" evidence="1">
    <location>
        <begin position="335"/>
        <end position="360"/>
    </location>
</feature>
<evidence type="ECO:0000313" key="4">
    <source>
        <dbReference type="Proteomes" id="UP000824024"/>
    </source>
</evidence>
<reference evidence="3" key="1">
    <citation type="journal article" date="2021" name="PeerJ">
        <title>Extensive microbial diversity within the chicken gut microbiome revealed by metagenomics and culture.</title>
        <authorList>
            <person name="Gilroy R."/>
            <person name="Ravi A."/>
            <person name="Getino M."/>
            <person name="Pursley I."/>
            <person name="Horton D.L."/>
            <person name="Alikhan N.F."/>
            <person name="Baker D."/>
            <person name="Gharbi K."/>
            <person name="Hall N."/>
            <person name="Watson M."/>
            <person name="Adriaenssens E.M."/>
            <person name="Foster-Nyarko E."/>
            <person name="Jarju S."/>
            <person name="Secka A."/>
            <person name="Antonio M."/>
            <person name="Oren A."/>
            <person name="Chaudhuri R.R."/>
            <person name="La Ragione R."/>
            <person name="Hildebrand F."/>
            <person name="Pallen M.J."/>
        </authorList>
    </citation>
    <scope>NUCLEOTIDE SEQUENCE</scope>
    <source>
        <strain evidence="3">CHK192-9172</strain>
    </source>
</reference>
<keyword evidence="2" id="KW-0812">Transmembrane</keyword>
<accession>A0A9D2D2I1</accession>
<gene>
    <name evidence="3" type="ORF">IAA08_05850</name>
</gene>
<dbReference type="AlphaFoldDB" id="A0A9D2D2I1"/>
<evidence type="ECO:0000256" key="1">
    <source>
        <dbReference type="SAM" id="MobiDB-lite"/>
    </source>
</evidence>
<feature type="transmembrane region" description="Helical" evidence="2">
    <location>
        <begin position="48"/>
        <end position="66"/>
    </location>
</feature>
<keyword evidence="2" id="KW-0472">Membrane</keyword>
<comment type="caution">
    <text evidence="3">The sequence shown here is derived from an EMBL/GenBank/DDBJ whole genome shotgun (WGS) entry which is preliminary data.</text>
</comment>
<evidence type="ECO:0008006" key="5">
    <source>
        <dbReference type="Google" id="ProtNLM"/>
    </source>
</evidence>
<dbReference type="EMBL" id="DXCH01000164">
    <property type="protein sequence ID" value="HIZ07441.1"/>
    <property type="molecule type" value="Genomic_DNA"/>
</dbReference>
<keyword evidence="2" id="KW-1133">Transmembrane helix</keyword>
<evidence type="ECO:0000313" key="3">
    <source>
        <dbReference type="EMBL" id="HIZ07441.1"/>
    </source>
</evidence>
<sequence>MRDLYEVFNDLNLEEEKDLEVMDDLEKQKWKKKLRKEIRKPAKTGRKIAVSAGCLGIAAGLFFIMSDSEVMAKARKVVEDSYRSIAIWIIGMPRENDYVQEVYGKDTANGREVTIVDMIADEDLLQISYKDRDLTIENFEAAGYLDEDMEKKTDSTKYSLDAQLLVDGEIVGEGWIHSYSLRINTNAIDNTFSIYTGDYGCDLSKVKEAELILKERYYPDTEEWRFHLNLQKRNLKNTTREQELDETYTMPDGRIIHIYKYAENEGGRKLYVKTERPEGWDPNEDWSGILDLTGVTDKYRKVKFEHEAGDVYLIDRNIDSDTRSIAITPGVIPLGEQPGEPLPEDGTPIGESFTIEVNSK</sequence>